<evidence type="ECO:0000313" key="4">
    <source>
        <dbReference type="Proteomes" id="UP000668403"/>
    </source>
</evidence>
<sequence>MHASQHARVGRLLLAACVSIAAVSLVTVLIALPAGAPMSADPGAPTVPWWVVLLPAAVGIVLALLLPPSPRRQTALVVSTPRFHASTWLLLALAGAFPLIVSVLGIAGGEDYVVAKLLLLIVVPAIVVGVLRGVRIVRVPGAWRWWAPALVITVWVLLSQIAPWNPEHDLSGIDPLVLAISAAATAITAGLGEELFYRRWLQTRLEAGLGPWPGIAVASLAFALMHLGSHGSGAIAVDIARVVVSQGSFGLLMGVLWWRYRNFAAIVTAHLIVNGWPVLVHVVHG</sequence>
<dbReference type="Proteomes" id="UP000668403">
    <property type="component" value="Unassembled WGS sequence"/>
</dbReference>
<keyword evidence="1" id="KW-0812">Transmembrane</keyword>
<feature type="transmembrane region" description="Helical" evidence="1">
    <location>
        <begin position="263"/>
        <end position="283"/>
    </location>
</feature>
<dbReference type="EMBL" id="JAGFBF010000001">
    <property type="protein sequence ID" value="MBO2988805.1"/>
    <property type="molecule type" value="Genomic_DNA"/>
</dbReference>
<evidence type="ECO:0000256" key="1">
    <source>
        <dbReference type="SAM" id="Phobius"/>
    </source>
</evidence>
<dbReference type="Pfam" id="PF02517">
    <property type="entry name" value="Rce1-like"/>
    <property type="match status" value="1"/>
</dbReference>
<gene>
    <name evidence="3" type="ORF">J4H85_02165</name>
</gene>
<evidence type="ECO:0000259" key="2">
    <source>
        <dbReference type="Pfam" id="PF02517"/>
    </source>
</evidence>
<feature type="transmembrane region" description="Helical" evidence="1">
    <location>
        <begin position="143"/>
        <end position="164"/>
    </location>
</feature>
<keyword evidence="3" id="KW-0482">Metalloprotease</keyword>
<dbReference type="AlphaFoldDB" id="A0A939QAS7"/>
<feature type="transmembrane region" description="Helical" evidence="1">
    <location>
        <begin position="239"/>
        <end position="258"/>
    </location>
</feature>
<accession>A0A939QAS7</accession>
<feature type="domain" description="CAAX prenyl protease 2/Lysostaphin resistance protein A-like" evidence="2">
    <location>
        <begin position="179"/>
        <end position="275"/>
    </location>
</feature>
<dbReference type="PANTHER" id="PTHR43592">
    <property type="entry name" value="CAAX AMINO TERMINAL PROTEASE"/>
    <property type="match status" value="1"/>
</dbReference>
<evidence type="ECO:0000313" key="3">
    <source>
        <dbReference type="EMBL" id="MBO2988805.1"/>
    </source>
</evidence>
<feature type="transmembrane region" description="Helical" evidence="1">
    <location>
        <begin position="113"/>
        <end position="131"/>
    </location>
</feature>
<dbReference type="GO" id="GO:0004175">
    <property type="term" value="F:endopeptidase activity"/>
    <property type="evidence" value="ECO:0007669"/>
    <property type="project" value="UniProtKB-ARBA"/>
</dbReference>
<organism evidence="3 4">
    <name type="scientific">Leucobacter tardus</name>
    <dbReference type="NCBI Taxonomy" id="501483"/>
    <lineage>
        <taxon>Bacteria</taxon>
        <taxon>Bacillati</taxon>
        <taxon>Actinomycetota</taxon>
        <taxon>Actinomycetes</taxon>
        <taxon>Micrococcales</taxon>
        <taxon>Microbacteriaceae</taxon>
        <taxon>Leucobacter</taxon>
    </lineage>
</organism>
<name>A0A939QAS7_9MICO</name>
<keyword evidence="4" id="KW-1185">Reference proteome</keyword>
<feature type="transmembrane region" description="Helical" evidence="1">
    <location>
        <begin position="87"/>
        <end position="107"/>
    </location>
</feature>
<comment type="caution">
    <text evidence="3">The sequence shown here is derived from an EMBL/GenBank/DDBJ whole genome shotgun (WGS) entry which is preliminary data.</text>
</comment>
<feature type="transmembrane region" description="Helical" evidence="1">
    <location>
        <begin position="176"/>
        <end position="197"/>
    </location>
</feature>
<feature type="transmembrane region" description="Helical" evidence="1">
    <location>
        <begin position="209"/>
        <end position="227"/>
    </location>
</feature>
<dbReference type="RefSeq" id="WP_208236449.1">
    <property type="nucleotide sequence ID" value="NZ_BAAAQU010000001.1"/>
</dbReference>
<dbReference type="GO" id="GO:0080120">
    <property type="term" value="P:CAAX-box protein maturation"/>
    <property type="evidence" value="ECO:0007669"/>
    <property type="project" value="UniProtKB-ARBA"/>
</dbReference>
<proteinExistence type="predicted"/>
<keyword evidence="3" id="KW-0378">Hydrolase</keyword>
<reference evidence="3" key="1">
    <citation type="submission" date="2021-03" db="EMBL/GenBank/DDBJ databases">
        <title>Leucobacter chromiisoli sp. nov., isolated from chromium-containing soil of chemical plant.</title>
        <authorList>
            <person name="Xu Z."/>
        </authorList>
    </citation>
    <scope>NUCLEOTIDE SEQUENCE</scope>
    <source>
        <strain evidence="3">K 70/01</strain>
    </source>
</reference>
<keyword evidence="1" id="KW-0472">Membrane</keyword>
<feature type="transmembrane region" description="Helical" evidence="1">
    <location>
        <begin position="47"/>
        <end position="66"/>
    </location>
</feature>
<keyword evidence="3" id="KW-0645">Protease</keyword>
<keyword evidence="1" id="KW-1133">Transmembrane helix</keyword>
<feature type="transmembrane region" description="Helical" evidence="1">
    <location>
        <begin position="12"/>
        <end position="35"/>
    </location>
</feature>
<protein>
    <submittedName>
        <fullName evidence="3">CPBP family intramembrane metalloprotease</fullName>
    </submittedName>
</protein>
<dbReference type="PANTHER" id="PTHR43592:SF15">
    <property type="entry name" value="CAAX AMINO TERMINAL PROTEASE FAMILY PROTEIN"/>
    <property type="match status" value="1"/>
</dbReference>
<dbReference type="GO" id="GO:0008237">
    <property type="term" value="F:metallopeptidase activity"/>
    <property type="evidence" value="ECO:0007669"/>
    <property type="project" value="UniProtKB-KW"/>
</dbReference>
<dbReference type="InterPro" id="IPR003675">
    <property type="entry name" value="Rce1/LyrA-like_dom"/>
</dbReference>